<proteinExistence type="predicted"/>
<gene>
    <name evidence="6" type="ORF">K505DRAFT_368111</name>
</gene>
<feature type="region of interest" description="Disordered" evidence="4">
    <location>
        <begin position="765"/>
        <end position="788"/>
    </location>
</feature>
<feature type="compositionally biased region" description="Low complexity" evidence="4">
    <location>
        <begin position="110"/>
        <end position="124"/>
    </location>
</feature>
<dbReference type="Pfam" id="PF04082">
    <property type="entry name" value="Fungal_trans"/>
    <property type="match status" value="1"/>
</dbReference>
<evidence type="ECO:0000313" key="6">
    <source>
        <dbReference type="EMBL" id="KAF2786581.1"/>
    </source>
</evidence>
<keyword evidence="2" id="KW-0479">Metal-binding</keyword>
<dbReference type="GO" id="GO:0000981">
    <property type="term" value="F:DNA-binding transcription factor activity, RNA polymerase II-specific"/>
    <property type="evidence" value="ECO:0007669"/>
    <property type="project" value="InterPro"/>
</dbReference>
<dbReference type="AlphaFoldDB" id="A0A6A6WRP4"/>
<dbReference type="PROSITE" id="PS00463">
    <property type="entry name" value="ZN2_CY6_FUNGAL_1"/>
    <property type="match status" value="1"/>
</dbReference>
<name>A0A6A6WRP4_9PLEO</name>
<feature type="domain" description="Zn(2)-C6 fungal-type" evidence="5">
    <location>
        <begin position="44"/>
        <end position="73"/>
    </location>
</feature>
<evidence type="ECO:0000259" key="5">
    <source>
        <dbReference type="PROSITE" id="PS50048"/>
    </source>
</evidence>
<dbReference type="CDD" id="cd12148">
    <property type="entry name" value="fungal_TF_MHR"/>
    <property type="match status" value="1"/>
</dbReference>
<sequence length="839" mass="93597">MADLFATSSSLHGASVSATASTPPEKKAHNPQPRVRRRNRLITSCLECRRRKLKCDKQQPCVNCVKFARQCVFIASGLDPEAQARLAEVKEKMGMLERTLEEDVARRSSSKSAPGSAMGSMGSPTLPGQEDQHSDEEEEEDARDLETNRMTTEDAAYYEDEGNDDIVDLGISMGKLRITERIGGFVRPRFSEELVQALKDVPRSEAPNPFSEQTQTSWMAPGPEYVAPTSSFFFAPGVEKTSLMTYLPAKPLVDKLIAHYWGAVHVIARMVHRPSFERQYESFWISISNGVEPRVSFQAVVFAALLSSIVSMSESRVLTEFGVDKQNLIDNFKQGTESALARANFLRTTKLETLQAFVMYLIPLCRAEVSRAHSALTGTVIRLAECMGLHRDPSQWSSSPVEIHVRRLIWYQICFLDLRTCEATGPRPQIRREEYDTKFPLNVDDVDLERNDAPTKDQTYFTDMTITRMRVECYEMHRLLWIERPKLERKKTTLTSLLSRIQSFKAAMEKTYLPMLNKSVPLHVVAMEMYGILSNRLHVMVLQKFASSDRSRMPERLRQILISTCIMILEHSMTIEEQPVLAPWAWYVGALHQYHTSLLLLSELYSGQRDQATEARVWRCLDYVFDLPAGLVGSEKSRFILEELVGRTSMFQKLRRTRAPTSMPPPGPRAHFKETPSRKSETQDRDRSSSVVSGTSGLSGRGQGQGQSPPFIGHLGAFDNMEFVSMEVSAPEEGSSTDAVAAPAADSYNFDGFAPVGPPPGVISSGLSPGQSDSSSGIAPPVGATGGSPMDVLPDIDWNEWEQLFGAEMPAGNILIPPFTFPQFSPSELQWPSGEGGLQ</sequence>
<dbReference type="PROSITE" id="PS50048">
    <property type="entry name" value="ZN2_CY6_FUNGAL_2"/>
    <property type="match status" value="1"/>
</dbReference>
<evidence type="ECO:0000256" key="2">
    <source>
        <dbReference type="ARBA" id="ARBA00022723"/>
    </source>
</evidence>
<feature type="region of interest" description="Disordered" evidence="4">
    <location>
        <begin position="653"/>
        <end position="713"/>
    </location>
</feature>
<dbReference type="GO" id="GO:0006351">
    <property type="term" value="P:DNA-templated transcription"/>
    <property type="evidence" value="ECO:0007669"/>
    <property type="project" value="InterPro"/>
</dbReference>
<dbReference type="OrthoDB" id="424974at2759"/>
<reference evidence="6" key="1">
    <citation type="journal article" date="2020" name="Stud. Mycol.">
        <title>101 Dothideomycetes genomes: a test case for predicting lifestyles and emergence of pathogens.</title>
        <authorList>
            <person name="Haridas S."/>
            <person name="Albert R."/>
            <person name="Binder M."/>
            <person name="Bloem J."/>
            <person name="Labutti K."/>
            <person name="Salamov A."/>
            <person name="Andreopoulos B."/>
            <person name="Baker S."/>
            <person name="Barry K."/>
            <person name="Bills G."/>
            <person name="Bluhm B."/>
            <person name="Cannon C."/>
            <person name="Castanera R."/>
            <person name="Culley D."/>
            <person name="Daum C."/>
            <person name="Ezra D."/>
            <person name="Gonzalez J."/>
            <person name="Henrissat B."/>
            <person name="Kuo A."/>
            <person name="Liang C."/>
            <person name="Lipzen A."/>
            <person name="Lutzoni F."/>
            <person name="Magnuson J."/>
            <person name="Mondo S."/>
            <person name="Nolan M."/>
            <person name="Ohm R."/>
            <person name="Pangilinan J."/>
            <person name="Park H.-J."/>
            <person name="Ramirez L."/>
            <person name="Alfaro M."/>
            <person name="Sun H."/>
            <person name="Tritt A."/>
            <person name="Yoshinaga Y."/>
            <person name="Zwiers L.-H."/>
            <person name="Turgeon B."/>
            <person name="Goodwin S."/>
            <person name="Spatafora J."/>
            <person name="Crous P."/>
            <person name="Grigoriev I."/>
        </authorList>
    </citation>
    <scope>NUCLEOTIDE SEQUENCE</scope>
    <source>
        <strain evidence="6">CBS 109.77</strain>
    </source>
</reference>
<feature type="compositionally biased region" description="Basic and acidic residues" evidence="4">
    <location>
        <begin position="671"/>
        <end position="688"/>
    </location>
</feature>
<dbReference type="SUPFAM" id="SSF57701">
    <property type="entry name" value="Zn2/Cys6 DNA-binding domain"/>
    <property type="match status" value="1"/>
</dbReference>
<accession>A0A6A6WRP4</accession>
<dbReference type="Pfam" id="PF00172">
    <property type="entry name" value="Zn_clus"/>
    <property type="match status" value="1"/>
</dbReference>
<dbReference type="InterPro" id="IPR036864">
    <property type="entry name" value="Zn2-C6_fun-type_DNA-bd_sf"/>
</dbReference>
<feature type="compositionally biased region" description="Low complexity" evidence="4">
    <location>
        <begin position="765"/>
        <end position="777"/>
    </location>
</feature>
<comment type="subcellular location">
    <subcellularLocation>
        <location evidence="1">Nucleus</location>
    </subcellularLocation>
</comment>
<evidence type="ECO:0000256" key="1">
    <source>
        <dbReference type="ARBA" id="ARBA00004123"/>
    </source>
</evidence>
<dbReference type="InterPro" id="IPR007219">
    <property type="entry name" value="XnlR_reg_dom"/>
</dbReference>
<dbReference type="EMBL" id="MU002439">
    <property type="protein sequence ID" value="KAF2786581.1"/>
    <property type="molecule type" value="Genomic_DNA"/>
</dbReference>
<dbReference type="GO" id="GO:0003677">
    <property type="term" value="F:DNA binding"/>
    <property type="evidence" value="ECO:0007669"/>
    <property type="project" value="InterPro"/>
</dbReference>
<feature type="region of interest" description="Disordered" evidence="4">
    <location>
        <begin position="1"/>
        <end position="36"/>
    </location>
</feature>
<dbReference type="GO" id="GO:0008270">
    <property type="term" value="F:zinc ion binding"/>
    <property type="evidence" value="ECO:0007669"/>
    <property type="project" value="InterPro"/>
</dbReference>
<dbReference type="SMART" id="SM00906">
    <property type="entry name" value="Fungal_trans"/>
    <property type="match status" value="1"/>
</dbReference>
<dbReference type="SMART" id="SM00066">
    <property type="entry name" value="GAL4"/>
    <property type="match status" value="1"/>
</dbReference>
<dbReference type="CDD" id="cd00067">
    <property type="entry name" value="GAL4"/>
    <property type="match status" value="1"/>
</dbReference>
<dbReference type="PANTHER" id="PTHR31001">
    <property type="entry name" value="UNCHARACTERIZED TRANSCRIPTIONAL REGULATORY PROTEIN"/>
    <property type="match status" value="1"/>
</dbReference>
<dbReference type="PANTHER" id="PTHR31001:SF40">
    <property type="entry name" value="ZN(II)2CYS6 TRANSCRIPTION FACTOR (EUROFUNG)"/>
    <property type="match status" value="1"/>
</dbReference>
<feature type="compositionally biased region" description="Acidic residues" evidence="4">
    <location>
        <begin position="133"/>
        <end position="143"/>
    </location>
</feature>
<dbReference type="Proteomes" id="UP000799757">
    <property type="component" value="Unassembled WGS sequence"/>
</dbReference>
<evidence type="ECO:0000256" key="4">
    <source>
        <dbReference type="SAM" id="MobiDB-lite"/>
    </source>
</evidence>
<feature type="region of interest" description="Disordered" evidence="4">
    <location>
        <begin position="100"/>
        <end position="150"/>
    </location>
</feature>
<evidence type="ECO:0000256" key="3">
    <source>
        <dbReference type="ARBA" id="ARBA00023242"/>
    </source>
</evidence>
<keyword evidence="3" id="KW-0539">Nucleus</keyword>
<dbReference type="Gene3D" id="4.10.240.10">
    <property type="entry name" value="Zn(2)-C6 fungal-type DNA-binding domain"/>
    <property type="match status" value="1"/>
</dbReference>
<dbReference type="GO" id="GO:0005634">
    <property type="term" value="C:nucleus"/>
    <property type="evidence" value="ECO:0007669"/>
    <property type="project" value="UniProtKB-SubCell"/>
</dbReference>
<dbReference type="InterPro" id="IPR001138">
    <property type="entry name" value="Zn2Cys6_DnaBD"/>
</dbReference>
<keyword evidence="7" id="KW-1185">Reference proteome</keyword>
<feature type="compositionally biased region" description="Polar residues" evidence="4">
    <location>
        <begin position="1"/>
        <end position="22"/>
    </location>
</feature>
<evidence type="ECO:0000313" key="7">
    <source>
        <dbReference type="Proteomes" id="UP000799757"/>
    </source>
</evidence>
<dbReference type="InterPro" id="IPR050613">
    <property type="entry name" value="Sec_Metabolite_Reg"/>
</dbReference>
<protein>
    <recommendedName>
        <fullName evidence="5">Zn(2)-C6 fungal-type domain-containing protein</fullName>
    </recommendedName>
</protein>
<organism evidence="6 7">
    <name type="scientific">Melanomma pulvis-pyrius CBS 109.77</name>
    <dbReference type="NCBI Taxonomy" id="1314802"/>
    <lineage>
        <taxon>Eukaryota</taxon>
        <taxon>Fungi</taxon>
        <taxon>Dikarya</taxon>
        <taxon>Ascomycota</taxon>
        <taxon>Pezizomycotina</taxon>
        <taxon>Dothideomycetes</taxon>
        <taxon>Pleosporomycetidae</taxon>
        <taxon>Pleosporales</taxon>
        <taxon>Melanommataceae</taxon>
        <taxon>Melanomma</taxon>
    </lineage>
</organism>